<dbReference type="RefSeq" id="WP_132112131.1">
    <property type="nucleotide sequence ID" value="NZ_SLWS01000001.1"/>
</dbReference>
<dbReference type="InterPro" id="IPR021005">
    <property type="entry name" value="Znf_CGNR"/>
</dbReference>
<feature type="domain" description="Zinc finger CGNR" evidence="1">
    <location>
        <begin position="134"/>
        <end position="173"/>
    </location>
</feature>
<evidence type="ECO:0000259" key="1">
    <source>
        <dbReference type="Pfam" id="PF11706"/>
    </source>
</evidence>
<dbReference type="Proteomes" id="UP000295680">
    <property type="component" value="Unassembled WGS sequence"/>
</dbReference>
<protein>
    <submittedName>
        <fullName evidence="2">CGNR zinc finger protein</fullName>
    </submittedName>
</protein>
<dbReference type="Gene3D" id="1.10.3300.10">
    <property type="entry name" value="Jann2411-like domain"/>
    <property type="match status" value="1"/>
</dbReference>
<reference evidence="2 3" key="1">
    <citation type="submission" date="2019-03" db="EMBL/GenBank/DDBJ databases">
        <title>Genomic Encyclopedia of Type Strains, Phase IV (KMG-IV): sequencing the most valuable type-strain genomes for metagenomic binning, comparative biology and taxonomic classification.</title>
        <authorList>
            <person name="Goeker M."/>
        </authorList>
    </citation>
    <scope>NUCLEOTIDE SEQUENCE [LARGE SCALE GENOMIC DNA]</scope>
    <source>
        <strain evidence="2 3">DSM 45934</strain>
    </source>
</reference>
<name>A0A4V6NP41_9PSEU</name>
<dbReference type="InterPro" id="IPR023286">
    <property type="entry name" value="ABATE_dom_sf"/>
</dbReference>
<evidence type="ECO:0000313" key="3">
    <source>
        <dbReference type="Proteomes" id="UP000295680"/>
    </source>
</evidence>
<proteinExistence type="predicted"/>
<gene>
    <name evidence="2" type="ORF">EV192_1011412</name>
</gene>
<dbReference type="Pfam" id="PF07336">
    <property type="entry name" value="ABATE"/>
    <property type="match status" value="1"/>
</dbReference>
<comment type="caution">
    <text evidence="2">The sequence shown here is derived from an EMBL/GenBank/DDBJ whole genome shotgun (WGS) entry which is preliminary data.</text>
</comment>
<dbReference type="InterPro" id="IPR010852">
    <property type="entry name" value="ABATE"/>
</dbReference>
<dbReference type="AlphaFoldDB" id="A0A4V6NP41"/>
<keyword evidence="3" id="KW-1185">Reference proteome</keyword>
<sequence>MDGSWVRSETGATWLDLVATVSGAYGAAPRERLISVDLLGDWLATVHLRPAADPTEDDLERARALREALRGLALAVVRGERWPARHVRLVNEVLAEDRPLTLTGGHVRPPATCREALARIARQAAEHLAEPAALRQCADEVCGMLFIDPGGRRRWCSAEICGVRNRVRAHRRRNAPVTAQS</sequence>
<organism evidence="2 3">
    <name type="scientific">Actinocrispum wychmicini</name>
    <dbReference type="NCBI Taxonomy" id="1213861"/>
    <lineage>
        <taxon>Bacteria</taxon>
        <taxon>Bacillati</taxon>
        <taxon>Actinomycetota</taxon>
        <taxon>Actinomycetes</taxon>
        <taxon>Pseudonocardiales</taxon>
        <taxon>Pseudonocardiaceae</taxon>
        <taxon>Actinocrispum</taxon>
    </lineage>
</organism>
<dbReference type="PANTHER" id="PTHR35525:SF3">
    <property type="entry name" value="BLL6575 PROTEIN"/>
    <property type="match status" value="1"/>
</dbReference>
<dbReference type="PANTHER" id="PTHR35525">
    <property type="entry name" value="BLL6575 PROTEIN"/>
    <property type="match status" value="1"/>
</dbReference>
<dbReference type="Pfam" id="PF11706">
    <property type="entry name" value="zf-CGNR"/>
    <property type="match status" value="1"/>
</dbReference>
<dbReference type="OrthoDB" id="123307at2"/>
<dbReference type="EMBL" id="SLWS01000001">
    <property type="protein sequence ID" value="TCO65620.1"/>
    <property type="molecule type" value="Genomic_DNA"/>
</dbReference>
<evidence type="ECO:0000313" key="2">
    <source>
        <dbReference type="EMBL" id="TCO65620.1"/>
    </source>
</evidence>
<dbReference type="SUPFAM" id="SSF160904">
    <property type="entry name" value="Jann2411-like"/>
    <property type="match status" value="1"/>
</dbReference>
<accession>A0A4V6NP41</accession>